<dbReference type="Proteomes" id="UP000256328">
    <property type="component" value="Unassembled WGS sequence"/>
</dbReference>
<organism evidence="1 2">
    <name type="scientific">Coleophoma crateriformis</name>
    <dbReference type="NCBI Taxonomy" id="565419"/>
    <lineage>
        <taxon>Eukaryota</taxon>
        <taxon>Fungi</taxon>
        <taxon>Dikarya</taxon>
        <taxon>Ascomycota</taxon>
        <taxon>Pezizomycotina</taxon>
        <taxon>Leotiomycetes</taxon>
        <taxon>Helotiales</taxon>
        <taxon>Dermateaceae</taxon>
        <taxon>Coleophoma</taxon>
    </lineage>
</organism>
<name>A0A3D8SYA1_9HELO</name>
<gene>
    <name evidence="1" type="ORF">BP5796_02441</name>
</gene>
<evidence type="ECO:0008006" key="3">
    <source>
        <dbReference type="Google" id="ProtNLM"/>
    </source>
</evidence>
<evidence type="ECO:0000313" key="2">
    <source>
        <dbReference type="Proteomes" id="UP000256328"/>
    </source>
</evidence>
<dbReference type="InterPro" id="IPR024388">
    <property type="entry name" value="Ribosomal_mL58"/>
</dbReference>
<dbReference type="AlphaFoldDB" id="A0A3D8SYA1"/>
<dbReference type="Pfam" id="PF12824">
    <property type="entry name" value="MRP-L20"/>
    <property type="match status" value="1"/>
</dbReference>
<dbReference type="EMBL" id="PDLN01000003">
    <property type="protein sequence ID" value="RDW91276.1"/>
    <property type="molecule type" value="Genomic_DNA"/>
</dbReference>
<evidence type="ECO:0000313" key="1">
    <source>
        <dbReference type="EMBL" id="RDW91276.1"/>
    </source>
</evidence>
<proteinExistence type="predicted"/>
<accession>A0A3D8SYA1</accession>
<protein>
    <recommendedName>
        <fullName evidence="3">60S ribosomal protein L20</fullName>
    </recommendedName>
</protein>
<dbReference type="PANTHER" id="PTHR28266">
    <property type="entry name" value="54S RIBOSOMAL PROTEIN L20, MITOCHONDRIAL"/>
    <property type="match status" value="1"/>
</dbReference>
<comment type="caution">
    <text evidence="1">The sequence shown here is derived from an EMBL/GenBank/DDBJ whole genome shotgun (WGS) entry which is preliminary data.</text>
</comment>
<dbReference type="OrthoDB" id="6021263at2759"/>
<reference evidence="1 2" key="1">
    <citation type="journal article" date="2018" name="IMA Fungus">
        <title>IMA Genome-F 9: Draft genome sequence of Annulohypoxylon stygium, Aspergillus mulundensis, Berkeleyomyces basicola (syn. Thielaviopsis basicola), Ceratocystis smalleyi, two Cercospora beticola strains, Coleophoma cylindrospora, Fusarium fracticaudum, Phialophora cf. hyalina, and Morchella septimelata.</title>
        <authorList>
            <person name="Wingfield B.D."/>
            <person name="Bills G.F."/>
            <person name="Dong Y."/>
            <person name="Huang W."/>
            <person name="Nel W.J."/>
            <person name="Swalarsk-Parry B.S."/>
            <person name="Vaghefi N."/>
            <person name="Wilken P.M."/>
            <person name="An Z."/>
            <person name="de Beer Z.W."/>
            <person name="De Vos L."/>
            <person name="Chen L."/>
            <person name="Duong T.A."/>
            <person name="Gao Y."/>
            <person name="Hammerbacher A."/>
            <person name="Kikkert J.R."/>
            <person name="Li Y."/>
            <person name="Li H."/>
            <person name="Li K."/>
            <person name="Li Q."/>
            <person name="Liu X."/>
            <person name="Ma X."/>
            <person name="Naidoo K."/>
            <person name="Pethybridge S.J."/>
            <person name="Sun J."/>
            <person name="Steenkamp E.T."/>
            <person name="van der Nest M.A."/>
            <person name="van Wyk S."/>
            <person name="Wingfield M.J."/>
            <person name="Xiong C."/>
            <person name="Yue Q."/>
            <person name="Zhang X."/>
        </authorList>
    </citation>
    <scope>NUCLEOTIDE SEQUENCE [LARGE SCALE GENOMIC DNA]</scope>
    <source>
        <strain evidence="1 2">BP5796</strain>
    </source>
</reference>
<dbReference type="GO" id="GO:0003735">
    <property type="term" value="F:structural constituent of ribosome"/>
    <property type="evidence" value="ECO:0007669"/>
    <property type="project" value="TreeGrafter"/>
</dbReference>
<dbReference type="PANTHER" id="PTHR28266:SF1">
    <property type="entry name" value="LARGE RIBOSOMAL SUBUNIT PROTEIN ML58"/>
    <property type="match status" value="1"/>
</dbReference>
<sequence length="208" mass="24270">MDVRVFRKPVCSVLSVRTQCLFSLTSPTRRHQSTSRRSKKMLNIKPESSFRSTIDAKQDHIIFNPPSAAPSVLHTPLKFLPKNDRRRALLKATENQKQANAVVPPVIEKFLAKWERNHLSEKDVEEMKKLRVDDPVKWRLDKLSEKFNCSMAFVRIISAELTYQHPHLREHAIREREKAEAVKARWGKKRAMAREDRVKRLDLALKDA</sequence>
<keyword evidence="2" id="KW-1185">Reference proteome</keyword>
<dbReference type="GO" id="GO:0005762">
    <property type="term" value="C:mitochondrial large ribosomal subunit"/>
    <property type="evidence" value="ECO:0007669"/>
    <property type="project" value="TreeGrafter"/>
</dbReference>